<protein>
    <submittedName>
        <fullName evidence="2">Uncharacterized protein</fullName>
    </submittedName>
</protein>
<dbReference type="EMBL" id="ANOG01000538">
    <property type="protein sequence ID" value="EMI19340.1"/>
    <property type="molecule type" value="Genomic_DNA"/>
</dbReference>
<sequence>MTLHQSSLRVIATAFITCVLHFRIKVVSILAILRASSIATWPASHYCKKLKNFCLSA</sequence>
<keyword evidence="1" id="KW-1133">Transmembrane helix</keyword>
<feature type="transmembrane region" description="Helical" evidence="1">
    <location>
        <begin position="6"/>
        <end position="24"/>
    </location>
</feature>
<dbReference type="AlphaFoldDB" id="M5RJ78"/>
<evidence type="ECO:0000313" key="3">
    <source>
        <dbReference type="Proteomes" id="UP000011991"/>
    </source>
</evidence>
<comment type="caution">
    <text evidence="2">The sequence shown here is derived from an EMBL/GenBank/DDBJ whole genome shotgun (WGS) entry which is preliminary data.</text>
</comment>
<gene>
    <name evidence="2" type="ORF">RMSM_03727</name>
</gene>
<proteinExistence type="predicted"/>
<keyword evidence="1" id="KW-0472">Membrane</keyword>
<keyword evidence="3" id="KW-1185">Reference proteome</keyword>
<evidence type="ECO:0000256" key="1">
    <source>
        <dbReference type="SAM" id="Phobius"/>
    </source>
</evidence>
<reference evidence="2 3" key="1">
    <citation type="journal article" date="2013" name="Mar. Genomics">
        <title>Expression of sulfatases in Rhodopirellula baltica and the diversity of sulfatases in the genus Rhodopirellula.</title>
        <authorList>
            <person name="Wegner C.E."/>
            <person name="Richter-Heitmann T."/>
            <person name="Klindworth A."/>
            <person name="Klockow C."/>
            <person name="Richter M."/>
            <person name="Achstetter T."/>
            <person name="Glockner F.O."/>
            <person name="Harder J."/>
        </authorList>
    </citation>
    <scope>NUCLEOTIDE SEQUENCE [LARGE SCALE GENOMIC DNA]</scope>
    <source>
        <strain evidence="2 3">SM1</strain>
    </source>
</reference>
<organism evidence="2 3">
    <name type="scientific">Rhodopirellula maiorica SM1</name>
    <dbReference type="NCBI Taxonomy" id="1265738"/>
    <lineage>
        <taxon>Bacteria</taxon>
        <taxon>Pseudomonadati</taxon>
        <taxon>Planctomycetota</taxon>
        <taxon>Planctomycetia</taxon>
        <taxon>Pirellulales</taxon>
        <taxon>Pirellulaceae</taxon>
        <taxon>Novipirellula</taxon>
    </lineage>
</organism>
<name>M5RJ78_9BACT</name>
<keyword evidence="1" id="KW-0812">Transmembrane</keyword>
<evidence type="ECO:0000313" key="2">
    <source>
        <dbReference type="EMBL" id="EMI19340.1"/>
    </source>
</evidence>
<accession>M5RJ78</accession>
<dbReference type="Proteomes" id="UP000011991">
    <property type="component" value="Unassembled WGS sequence"/>
</dbReference>